<dbReference type="InterPro" id="IPR036890">
    <property type="entry name" value="HATPase_C_sf"/>
</dbReference>
<protein>
    <submittedName>
        <fullName evidence="7">Histidine kinase</fullName>
    </submittedName>
</protein>
<evidence type="ECO:0000259" key="6">
    <source>
        <dbReference type="Pfam" id="PF07730"/>
    </source>
</evidence>
<evidence type="ECO:0000256" key="2">
    <source>
        <dbReference type="ARBA" id="ARBA00022777"/>
    </source>
</evidence>
<name>A0A1H8ZSD2_9ACTN</name>
<keyword evidence="4" id="KW-1133">Transmembrane helix</keyword>
<feature type="transmembrane region" description="Helical" evidence="4">
    <location>
        <begin position="66"/>
        <end position="86"/>
    </location>
</feature>
<feature type="domain" description="Histidine kinase/HSP90-like ATPase" evidence="5">
    <location>
        <begin position="303"/>
        <end position="383"/>
    </location>
</feature>
<dbReference type="GO" id="GO:0046983">
    <property type="term" value="F:protein dimerization activity"/>
    <property type="evidence" value="ECO:0007669"/>
    <property type="project" value="InterPro"/>
</dbReference>
<feature type="transmembrane region" description="Helical" evidence="4">
    <location>
        <begin position="36"/>
        <end position="54"/>
    </location>
</feature>
<proteinExistence type="predicted"/>
<dbReference type="Gene3D" id="3.30.565.10">
    <property type="entry name" value="Histidine kinase-like ATPase, C-terminal domain"/>
    <property type="match status" value="1"/>
</dbReference>
<dbReference type="InterPro" id="IPR003594">
    <property type="entry name" value="HATPase_dom"/>
</dbReference>
<evidence type="ECO:0000256" key="3">
    <source>
        <dbReference type="ARBA" id="ARBA00023012"/>
    </source>
</evidence>
<keyword evidence="4" id="KW-0472">Membrane</keyword>
<evidence type="ECO:0000256" key="1">
    <source>
        <dbReference type="ARBA" id="ARBA00022679"/>
    </source>
</evidence>
<feature type="transmembrane region" description="Helical" evidence="4">
    <location>
        <begin position="107"/>
        <end position="128"/>
    </location>
</feature>
<feature type="transmembrane region" description="Helical" evidence="4">
    <location>
        <begin position="134"/>
        <end position="152"/>
    </location>
</feature>
<dbReference type="Gene3D" id="1.20.5.1930">
    <property type="match status" value="1"/>
</dbReference>
<dbReference type="STRING" id="1036181.SAMN05421756_101343"/>
<dbReference type="Pfam" id="PF07730">
    <property type="entry name" value="HisKA_3"/>
    <property type="match status" value="1"/>
</dbReference>
<dbReference type="EMBL" id="FOFA01000001">
    <property type="protein sequence ID" value="SEP67255.1"/>
    <property type="molecule type" value="Genomic_DNA"/>
</dbReference>
<dbReference type="SUPFAM" id="SSF55874">
    <property type="entry name" value="ATPase domain of HSP90 chaperone/DNA topoisomerase II/histidine kinase"/>
    <property type="match status" value="1"/>
</dbReference>
<sequence>MPHRLVLASRVLLTAGLAVALLGTGTVRHGDGASRGVLVGLTVLACVALLLSATERGRPALPVPPTVSTAALVVLAACGVALCWLLPDSSGPAVPLVLARLSAQARLPAWGRYTALVVATASLAVYTVVSDGPWWAYVGWAVAVGVLHQSGLRVQSRRQQLEDAELLLAQEQALREEQVRSAAAVERTRIARELHDVLAHTLSGLTVTLQATAALLEAEGASPAAREQVGRARALAVDGLAEARTAVASLASGDEGRTRLDLRAVVERQVREHRITTQAEIALRTTGALDRVPAPVVGAASGILREALTNAVRHAPGRPVRVTLAQGDALVLTVEVDEGSAAPAAADGGMGLAGMRQRAIEVGGDLAAGPSDHGWRVEARLPVGEEAEERG</sequence>
<dbReference type="Pfam" id="PF02518">
    <property type="entry name" value="HATPase_c"/>
    <property type="match status" value="1"/>
</dbReference>
<evidence type="ECO:0000313" key="8">
    <source>
        <dbReference type="Proteomes" id="UP000198504"/>
    </source>
</evidence>
<evidence type="ECO:0000259" key="5">
    <source>
        <dbReference type="Pfam" id="PF02518"/>
    </source>
</evidence>
<dbReference type="Proteomes" id="UP000198504">
    <property type="component" value="Unassembled WGS sequence"/>
</dbReference>
<reference evidence="8" key="1">
    <citation type="submission" date="2016-10" db="EMBL/GenBank/DDBJ databases">
        <authorList>
            <person name="Varghese N."/>
            <person name="Submissions S."/>
        </authorList>
    </citation>
    <scope>NUCLEOTIDE SEQUENCE [LARGE SCALE GENOMIC DNA]</scope>
    <source>
        <strain evidence="8">CGMCC 4.6856</strain>
    </source>
</reference>
<dbReference type="InterPro" id="IPR011712">
    <property type="entry name" value="Sig_transdc_His_kin_sub3_dim/P"/>
</dbReference>
<keyword evidence="1" id="KW-0808">Transferase</keyword>
<keyword evidence="4" id="KW-0812">Transmembrane</keyword>
<gene>
    <name evidence="7" type="ORF">SAMN05421756_101343</name>
</gene>
<dbReference type="InterPro" id="IPR050482">
    <property type="entry name" value="Sensor_HK_TwoCompSys"/>
</dbReference>
<dbReference type="GO" id="GO:0016020">
    <property type="term" value="C:membrane"/>
    <property type="evidence" value="ECO:0007669"/>
    <property type="project" value="InterPro"/>
</dbReference>
<evidence type="ECO:0000313" key="7">
    <source>
        <dbReference type="EMBL" id="SEP67255.1"/>
    </source>
</evidence>
<dbReference type="AlphaFoldDB" id="A0A1H8ZSD2"/>
<feature type="domain" description="Signal transduction histidine kinase subgroup 3 dimerisation and phosphoacceptor" evidence="6">
    <location>
        <begin position="186"/>
        <end position="253"/>
    </location>
</feature>
<dbReference type="CDD" id="cd16917">
    <property type="entry name" value="HATPase_UhpB-NarQ-NarX-like"/>
    <property type="match status" value="1"/>
</dbReference>
<keyword evidence="8" id="KW-1185">Reference proteome</keyword>
<keyword evidence="2 7" id="KW-0418">Kinase</keyword>
<evidence type="ECO:0000256" key="4">
    <source>
        <dbReference type="SAM" id="Phobius"/>
    </source>
</evidence>
<organism evidence="7 8">
    <name type="scientific">Microlunatus flavus</name>
    <dbReference type="NCBI Taxonomy" id="1036181"/>
    <lineage>
        <taxon>Bacteria</taxon>
        <taxon>Bacillati</taxon>
        <taxon>Actinomycetota</taxon>
        <taxon>Actinomycetes</taxon>
        <taxon>Propionibacteriales</taxon>
        <taxon>Propionibacteriaceae</taxon>
        <taxon>Microlunatus</taxon>
    </lineage>
</organism>
<dbReference type="PANTHER" id="PTHR24421">
    <property type="entry name" value="NITRATE/NITRITE SENSOR PROTEIN NARX-RELATED"/>
    <property type="match status" value="1"/>
</dbReference>
<dbReference type="OrthoDB" id="227596at2"/>
<dbReference type="GO" id="GO:0000155">
    <property type="term" value="F:phosphorelay sensor kinase activity"/>
    <property type="evidence" value="ECO:0007669"/>
    <property type="project" value="InterPro"/>
</dbReference>
<feature type="transmembrane region" description="Helical" evidence="4">
    <location>
        <begin position="6"/>
        <end position="24"/>
    </location>
</feature>
<accession>A0A1H8ZSD2</accession>
<dbReference type="RefSeq" id="WP_091177387.1">
    <property type="nucleotide sequence ID" value="NZ_FOFA01000001.1"/>
</dbReference>
<keyword evidence="3" id="KW-0902">Two-component regulatory system</keyword>